<evidence type="ECO:0000313" key="6">
    <source>
        <dbReference type="EMBL" id="OAF17528.1"/>
    </source>
</evidence>
<feature type="domain" description="HTH araC/xylS-type" evidence="5">
    <location>
        <begin position="244"/>
        <end position="342"/>
    </location>
</feature>
<evidence type="ECO:0000313" key="7">
    <source>
        <dbReference type="Proteomes" id="UP000076959"/>
    </source>
</evidence>
<comment type="caution">
    <text evidence="6">The sequence shown here is derived from an EMBL/GenBank/DDBJ whole genome shotgun (WGS) entry which is preliminary data.</text>
</comment>
<keyword evidence="1" id="KW-0805">Transcription regulation</keyword>
<dbReference type="RefSeq" id="WP_063695914.1">
    <property type="nucleotide sequence ID" value="NZ_LUUB01000002.1"/>
</dbReference>
<gene>
    <name evidence="6" type="ORF">AYJ54_05115</name>
</gene>
<sequence>MRSARPRSFRTIPSATGGIARLACTQLRKLGKDLRPVVLRAGLTAQELDNPTTRLEVRTQIKVLESAAEELRDDFLGFHLACGFDLREIGLVYYVMASSAQLADALQNCERYSRINNEGVRLHFSLDRAATIGLDYINVDRWSDRHHLEFWLVTLVRLCRQVTDHRLEPHKLKVRHFRADPPAEFKTFFGVDVEFGADADEIVFSASVASLPIVGRDSYLNKLLRRYAEEALASRPKERASMRSNVERLVPQLLPHGRASAPEIARQLGMSSRTLSRKLRDEGVTFADMLDELRAALAKRYLSDRALPVSEIAWLLGYREISSLTNAFRRWTGMTPRQFRSSECRPSKESRQRASFKKAGRQRTEW</sequence>
<feature type="compositionally biased region" description="Basic residues" evidence="4">
    <location>
        <begin position="354"/>
        <end position="366"/>
    </location>
</feature>
<dbReference type="PROSITE" id="PS01124">
    <property type="entry name" value="HTH_ARAC_FAMILY_2"/>
    <property type="match status" value="1"/>
</dbReference>
<dbReference type="AlphaFoldDB" id="A0A176ZA60"/>
<dbReference type="InterPro" id="IPR018060">
    <property type="entry name" value="HTH_AraC"/>
</dbReference>
<dbReference type="PANTHER" id="PTHR47894">
    <property type="entry name" value="HTH-TYPE TRANSCRIPTIONAL REGULATOR GADX"/>
    <property type="match status" value="1"/>
</dbReference>
<evidence type="ECO:0000259" key="5">
    <source>
        <dbReference type="PROSITE" id="PS01124"/>
    </source>
</evidence>
<dbReference type="GO" id="GO:0000976">
    <property type="term" value="F:transcription cis-regulatory region binding"/>
    <property type="evidence" value="ECO:0007669"/>
    <property type="project" value="TreeGrafter"/>
</dbReference>
<dbReference type="InterPro" id="IPR018062">
    <property type="entry name" value="HTH_AraC-typ_CS"/>
</dbReference>
<dbReference type="InterPro" id="IPR009057">
    <property type="entry name" value="Homeodomain-like_sf"/>
</dbReference>
<dbReference type="Proteomes" id="UP000076959">
    <property type="component" value="Unassembled WGS sequence"/>
</dbReference>
<dbReference type="SUPFAM" id="SSF46689">
    <property type="entry name" value="Homeodomain-like"/>
    <property type="match status" value="1"/>
</dbReference>
<dbReference type="EMBL" id="LUUB01000002">
    <property type="protein sequence ID" value="OAF17528.1"/>
    <property type="molecule type" value="Genomic_DNA"/>
</dbReference>
<dbReference type="InterPro" id="IPR032687">
    <property type="entry name" value="AraC-type_N"/>
</dbReference>
<protein>
    <submittedName>
        <fullName evidence="6">Transcriptional regulator</fullName>
    </submittedName>
</protein>
<dbReference type="Pfam" id="PF12833">
    <property type="entry name" value="HTH_18"/>
    <property type="match status" value="1"/>
</dbReference>
<evidence type="ECO:0000256" key="2">
    <source>
        <dbReference type="ARBA" id="ARBA00023125"/>
    </source>
</evidence>
<evidence type="ECO:0000256" key="1">
    <source>
        <dbReference type="ARBA" id="ARBA00023015"/>
    </source>
</evidence>
<dbReference type="Pfam" id="PF12625">
    <property type="entry name" value="Arabinose_bd"/>
    <property type="match status" value="1"/>
</dbReference>
<proteinExistence type="predicted"/>
<evidence type="ECO:0000256" key="3">
    <source>
        <dbReference type="ARBA" id="ARBA00023163"/>
    </source>
</evidence>
<dbReference type="Gene3D" id="1.10.10.60">
    <property type="entry name" value="Homeodomain-like"/>
    <property type="match status" value="1"/>
</dbReference>
<accession>A0A176ZA60</accession>
<dbReference type="PANTHER" id="PTHR47894:SF4">
    <property type="entry name" value="HTH-TYPE TRANSCRIPTIONAL REGULATOR GADX"/>
    <property type="match status" value="1"/>
</dbReference>
<dbReference type="STRING" id="1505087.AYJ54_05115"/>
<dbReference type="SMART" id="SM00342">
    <property type="entry name" value="HTH_ARAC"/>
    <property type="match status" value="1"/>
</dbReference>
<dbReference type="PROSITE" id="PS00041">
    <property type="entry name" value="HTH_ARAC_FAMILY_1"/>
    <property type="match status" value="1"/>
</dbReference>
<feature type="compositionally biased region" description="Basic and acidic residues" evidence="4">
    <location>
        <begin position="340"/>
        <end position="352"/>
    </location>
</feature>
<dbReference type="GO" id="GO:0003700">
    <property type="term" value="F:DNA-binding transcription factor activity"/>
    <property type="evidence" value="ECO:0007669"/>
    <property type="project" value="InterPro"/>
</dbReference>
<dbReference type="OrthoDB" id="9805730at2"/>
<reference evidence="6 7" key="1">
    <citation type="submission" date="2016-03" db="EMBL/GenBank/DDBJ databases">
        <title>Draft Genome Sequence of the Strain BR 10245 (Bradyrhizobium sp.) isolated from nodules of Centrolobium paraense.</title>
        <authorList>
            <person name="Simoes-Araujo J.L.Sr."/>
            <person name="Barauna A.C."/>
            <person name="Silva K."/>
            <person name="Zilli J.E."/>
        </authorList>
    </citation>
    <scope>NUCLEOTIDE SEQUENCE [LARGE SCALE GENOMIC DNA]</scope>
    <source>
        <strain evidence="6 7">BR 10245</strain>
    </source>
</reference>
<feature type="region of interest" description="Disordered" evidence="4">
    <location>
        <begin position="339"/>
        <end position="366"/>
    </location>
</feature>
<dbReference type="GO" id="GO:0005829">
    <property type="term" value="C:cytosol"/>
    <property type="evidence" value="ECO:0007669"/>
    <property type="project" value="TreeGrafter"/>
</dbReference>
<keyword evidence="3" id="KW-0804">Transcription</keyword>
<organism evidence="6 7">
    <name type="scientific">Bradyrhizobium centrolobii</name>
    <dbReference type="NCBI Taxonomy" id="1505087"/>
    <lineage>
        <taxon>Bacteria</taxon>
        <taxon>Pseudomonadati</taxon>
        <taxon>Pseudomonadota</taxon>
        <taxon>Alphaproteobacteria</taxon>
        <taxon>Hyphomicrobiales</taxon>
        <taxon>Nitrobacteraceae</taxon>
        <taxon>Bradyrhizobium</taxon>
    </lineage>
</organism>
<keyword evidence="7" id="KW-1185">Reference proteome</keyword>
<keyword evidence="2" id="KW-0238">DNA-binding</keyword>
<name>A0A176ZA60_9BRAD</name>
<evidence type="ECO:0000256" key="4">
    <source>
        <dbReference type="SAM" id="MobiDB-lite"/>
    </source>
</evidence>